<dbReference type="Proteomes" id="UP000681425">
    <property type="component" value="Chromosome"/>
</dbReference>
<keyword evidence="3" id="KW-1185">Reference proteome</keyword>
<name>A0A975K692_9SPHN</name>
<protein>
    <submittedName>
        <fullName evidence="2">BLUF domain-containing protein</fullName>
    </submittedName>
</protein>
<reference evidence="2" key="1">
    <citation type="submission" date="2021-04" db="EMBL/GenBank/DDBJ databases">
        <title>Isolation of p-tert-butylphenol degrading bacteria Sphingobium phenoxybenzoativorans Tas13 from active sludge.</title>
        <authorList>
            <person name="Li Y."/>
        </authorList>
    </citation>
    <scope>NUCLEOTIDE SEQUENCE</scope>
    <source>
        <strain evidence="2">Tas13</strain>
    </source>
</reference>
<dbReference type="PROSITE" id="PS50925">
    <property type="entry name" value="BLUF"/>
    <property type="match status" value="1"/>
</dbReference>
<dbReference type="SMART" id="SM01034">
    <property type="entry name" value="BLUF"/>
    <property type="match status" value="1"/>
</dbReference>
<dbReference type="Pfam" id="PF04940">
    <property type="entry name" value="BLUF"/>
    <property type="match status" value="1"/>
</dbReference>
<dbReference type="OrthoDB" id="196105at2"/>
<accession>A0A975K692</accession>
<feature type="domain" description="BLUF" evidence="1">
    <location>
        <begin position="4"/>
        <end position="95"/>
    </location>
</feature>
<dbReference type="RefSeq" id="WP_070157749.1">
    <property type="nucleotide sequence ID" value="NZ_CP073910.1"/>
</dbReference>
<dbReference type="InterPro" id="IPR007024">
    <property type="entry name" value="BLUF_domain"/>
</dbReference>
<proteinExistence type="predicted"/>
<evidence type="ECO:0000259" key="1">
    <source>
        <dbReference type="PROSITE" id="PS50925"/>
    </source>
</evidence>
<dbReference type="Gene3D" id="3.30.70.100">
    <property type="match status" value="1"/>
</dbReference>
<dbReference type="GO" id="GO:0071949">
    <property type="term" value="F:FAD binding"/>
    <property type="evidence" value="ECO:0007669"/>
    <property type="project" value="InterPro"/>
</dbReference>
<dbReference type="EMBL" id="CP073910">
    <property type="protein sequence ID" value="QUT04267.1"/>
    <property type="molecule type" value="Genomic_DNA"/>
</dbReference>
<dbReference type="KEGG" id="spph:KFK14_14370"/>
<dbReference type="AlphaFoldDB" id="A0A975K692"/>
<evidence type="ECO:0000313" key="3">
    <source>
        <dbReference type="Proteomes" id="UP000681425"/>
    </source>
</evidence>
<organism evidence="2 3">
    <name type="scientific">Sphingobium phenoxybenzoativorans</name>
    <dbReference type="NCBI Taxonomy" id="1592790"/>
    <lineage>
        <taxon>Bacteria</taxon>
        <taxon>Pseudomonadati</taxon>
        <taxon>Pseudomonadota</taxon>
        <taxon>Alphaproteobacteria</taxon>
        <taxon>Sphingomonadales</taxon>
        <taxon>Sphingomonadaceae</taxon>
        <taxon>Sphingobium</taxon>
    </lineage>
</organism>
<dbReference type="SUPFAM" id="SSF54975">
    <property type="entry name" value="Acylphosphatase/BLUF domain-like"/>
    <property type="match status" value="1"/>
</dbReference>
<gene>
    <name evidence="2" type="ORF">KFK14_14370</name>
</gene>
<dbReference type="GO" id="GO:0009882">
    <property type="term" value="F:blue light photoreceptor activity"/>
    <property type="evidence" value="ECO:0007669"/>
    <property type="project" value="InterPro"/>
</dbReference>
<dbReference type="InterPro" id="IPR036046">
    <property type="entry name" value="Acylphosphatase-like_dom_sf"/>
</dbReference>
<evidence type="ECO:0000313" key="2">
    <source>
        <dbReference type="EMBL" id="QUT04267.1"/>
    </source>
</evidence>
<sequence>MTGVFQLTYISTARDGIDVAECETILAEARGRNAEHDVTGLLLFNSRRFVQVLEGTEDAVKRIYALIQRDPRHHGLVIVGEEYVTERQFGQWAMAFDDGTGDDGHLPEQVDRLLDRAGPSTRALFQTSAKLYRRQIFLD</sequence>